<dbReference type="PANTHER" id="PTHR12743">
    <property type="entry name" value="CYTOCHROME C1 HEME LYASE"/>
    <property type="match status" value="1"/>
</dbReference>
<dbReference type="EMBL" id="RIBY02001845">
    <property type="protein sequence ID" value="KAH9827914.1"/>
    <property type="molecule type" value="Genomic_DNA"/>
</dbReference>
<keyword evidence="7 10" id="KW-0496">Mitochondrion</keyword>
<keyword evidence="4 10" id="KW-0479">Metal-binding</keyword>
<keyword evidence="8 10" id="KW-0472">Membrane</keyword>
<sequence>MGWFWADSSPAQPARPLAPHPLPKHPGAEPPPACPMHKSSAPPPPPPPSSIQPPPACPMHKSNPDQPAAATAAAASTPSYISKLNPLNYMPTTISNTREATQQTISLPLDREASTIPRGDGSGSTWEYPSPQQMYNAMLRKGYTDTPAEHVESMVAVHNFLNEGAWEEIKGWEGRFARGLGRGLDLCMKGEEGANRQLLIEEIRNQQSAAMEFTDPSLLRFMGRPHEPTPKARMFAFLAKVWPSQFPDNPPFDRHDWYVERRAPDGQKKEVRYVIDYYSGPPEPTGEPVFYLDVRPAVDGPTAACERMLRWGGDVWYRASGASVREELARQQRKEQR</sequence>
<dbReference type="AlphaFoldDB" id="A0A9W7SSD1"/>
<dbReference type="PANTHER" id="PTHR12743:SF3">
    <property type="entry name" value="HOLOCYTOCHROME-C SYNTHASE"/>
    <property type="match status" value="1"/>
</dbReference>
<evidence type="ECO:0000256" key="6">
    <source>
        <dbReference type="ARBA" id="ARBA00023004"/>
    </source>
</evidence>
<evidence type="ECO:0000313" key="13">
    <source>
        <dbReference type="Proteomes" id="UP001138500"/>
    </source>
</evidence>
<comment type="subcellular location">
    <subcellularLocation>
        <location evidence="1 10">Mitochondrion inner membrane</location>
    </subcellularLocation>
</comment>
<dbReference type="EC" id="4.4.1.17" evidence="10"/>
<reference evidence="12 13" key="1">
    <citation type="journal article" date="2018" name="IMA Fungus">
        <title>IMA Genome-F 10: Nine draft genome sequences of Claviceps purpurea s.lat., including C. arundinis, C. humidiphila, and C. cf. spartinae, pseudomolecules for the pitch canker pathogen Fusarium circinatum, draft genome of Davidsoniella eucalypti, Grosmannia galeiformis, Quambalaria eucalypti, and Teratosphaeria destructans.</title>
        <authorList>
            <person name="Wingfield B.D."/>
            <person name="Liu M."/>
            <person name="Nguyen H.D."/>
            <person name="Lane F.A."/>
            <person name="Morgan S.W."/>
            <person name="De Vos L."/>
            <person name="Wilken P.M."/>
            <person name="Duong T.A."/>
            <person name="Aylward J."/>
            <person name="Coetzee M.P."/>
            <person name="Dadej K."/>
            <person name="De Beer Z.W."/>
            <person name="Findlay W."/>
            <person name="Havenga M."/>
            <person name="Kolarik M."/>
            <person name="Menzies J.G."/>
            <person name="Naidoo K."/>
            <person name="Pochopski O."/>
            <person name="Shoukouhi P."/>
            <person name="Santana Q.C."/>
            <person name="Seifert K.A."/>
            <person name="Soal N."/>
            <person name="Steenkamp E.T."/>
            <person name="Tatham C.T."/>
            <person name="van der Nest M.A."/>
            <person name="Wingfield M.J."/>
        </authorList>
    </citation>
    <scope>NUCLEOTIDE SEQUENCE [LARGE SCALE GENOMIC DNA]</scope>
    <source>
        <strain evidence="12">CMW44962</strain>
    </source>
</reference>
<dbReference type="InterPro" id="IPR000511">
    <property type="entry name" value="Holocyt_c/c1_synthase"/>
</dbReference>
<evidence type="ECO:0000256" key="4">
    <source>
        <dbReference type="ARBA" id="ARBA00022723"/>
    </source>
</evidence>
<evidence type="ECO:0000256" key="8">
    <source>
        <dbReference type="ARBA" id="ARBA00023136"/>
    </source>
</evidence>
<evidence type="ECO:0000313" key="12">
    <source>
        <dbReference type="EMBL" id="KAH9827914.1"/>
    </source>
</evidence>
<dbReference type="Proteomes" id="UP001138500">
    <property type="component" value="Unassembled WGS sequence"/>
</dbReference>
<comment type="function">
    <text evidence="10">Lyase that catalyzes the covalent linking of the heme group to the cytochrome C apoprotein to produce the mature functional cytochrome.</text>
</comment>
<reference evidence="12 13" key="2">
    <citation type="journal article" date="2021" name="Curr. Genet.">
        <title>Genetic response to nitrogen starvation in the aggressive Eucalyptus foliar pathogen Teratosphaeria destructans.</title>
        <authorList>
            <person name="Havenga M."/>
            <person name="Wingfield B.D."/>
            <person name="Wingfield M.J."/>
            <person name="Dreyer L.L."/>
            <person name="Roets F."/>
            <person name="Aylward J."/>
        </authorList>
    </citation>
    <scope>NUCLEOTIDE SEQUENCE [LARGE SCALE GENOMIC DNA]</scope>
    <source>
        <strain evidence="12">CMW44962</strain>
    </source>
</reference>
<keyword evidence="3 10" id="KW-0349">Heme</keyword>
<keyword evidence="5 10" id="KW-0999">Mitochondrion inner membrane</keyword>
<dbReference type="GO" id="GO:0004408">
    <property type="term" value="F:holocytochrome-c synthase activity"/>
    <property type="evidence" value="ECO:0007669"/>
    <property type="project" value="UniProtKB-EC"/>
</dbReference>
<comment type="catalytic activity">
    <reaction evidence="10">
        <text>holo-[cytochrome c] = apo-[cytochrome c] + heme b</text>
        <dbReference type="Rhea" id="RHEA:22648"/>
        <dbReference type="Rhea" id="RHEA-COMP:10725"/>
        <dbReference type="Rhea" id="RHEA-COMP:10726"/>
        <dbReference type="ChEBI" id="CHEBI:29950"/>
        <dbReference type="ChEBI" id="CHEBI:60344"/>
        <dbReference type="ChEBI" id="CHEBI:83739"/>
        <dbReference type="EC" id="4.4.1.17"/>
    </reaction>
</comment>
<evidence type="ECO:0000256" key="2">
    <source>
        <dbReference type="ARBA" id="ARBA00007255"/>
    </source>
</evidence>
<gene>
    <name evidence="12" type="ORF">Tdes44962_MAKER02668</name>
</gene>
<name>A0A9W7SSD1_9PEZI</name>
<feature type="region of interest" description="Disordered" evidence="11">
    <location>
        <begin position="1"/>
        <end position="74"/>
    </location>
</feature>
<evidence type="ECO:0000256" key="11">
    <source>
        <dbReference type="SAM" id="MobiDB-lite"/>
    </source>
</evidence>
<protein>
    <recommendedName>
        <fullName evidence="10">Holocytochrome c-type synthase</fullName>
        <ecNumber evidence="10">4.4.1.17</ecNumber>
    </recommendedName>
</protein>
<dbReference type="GO" id="GO:0046872">
    <property type="term" value="F:metal ion binding"/>
    <property type="evidence" value="ECO:0007669"/>
    <property type="project" value="UniProtKB-KW"/>
</dbReference>
<keyword evidence="6 10" id="KW-0408">Iron</keyword>
<comment type="similarity">
    <text evidence="2 10">Belongs to the cytochrome c-type heme lyase family.</text>
</comment>
<dbReference type="Pfam" id="PF01265">
    <property type="entry name" value="Cyto_heme_lyase"/>
    <property type="match status" value="1"/>
</dbReference>
<dbReference type="OrthoDB" id="1158011at2759"/>
<evidence type="ECO:0000256" key="7">
    <source>
        <dbReference type="ARBA" id="ARBA00023128"/>
    </source>
</evidence>
<keyword evidence="13" id="KW-1185">Reference proteome</keyword>
<keyword evidence="9 10" id="KW-0456">Lyase</keyword>
<proteinExistence type="inferred from homology"/>
<evidence type="ECO:0000256" key="10">
    <source>
        <dbReference type="RuleBase" id="RU363130"/>
    </source>
</evidence>
<dbReference type="PROSITE" id="PS00822">
    <property type="entry name" value="CYTO_HEME_LYASE_2"/>
    <property type="match status" value="1"/>
</dbReference>
<comment type="caution">
    <text evidence="12">The sequence shown here is derived from an EMBL/GenBank/DDBJ whole genome shotgun (WGS) entry which is preliminary data.</text>
</comment>
<evidence type="ECO:0000256" key="5">
    <source>
        <dbReference type="ARBA" id="ARBA00022792"/>
    </source>
</evidence>
<evidence type="ECO:0000256" key="9">
    <source>
        <dbReference type="ARBA" id="ARBA00023239"/>
    </source>
</evidence>
<evidence type="ECO:0000256" key="3">
    <source>
        <dbReference type="ARBA" id="ARBA00022617"/>
    </source>
</evidence>
<feature type="compositionally biased region" description="Pro residues" evidence="11">
    <location>
        <begin position="41"/>
        <end position="57"/>
    </location>
</feature>
<organism evidence="12 13">
    <name type="scientific">Teratosphaeria destructans</name>
    <dbReference type="NCBI Taxonomy" id="418781"/>
    <lineage>
        <taxon>Eukaryota</taxon>
        <taxon>Fungi</taxon>
        <taxon>Dikarya</taxon>
        <taxon>Ascomycota</taxon>
        <taxon>Pezizomycotina</taxon>
        <taxon>Dothideomycetes</taxon>
        <taxon>Dothideomycetidae</taxon>
        <taxon>Mycosphaerellales</taxon>
        <taxon>Teratosphaeriaceae</taxon>
        <taxon>Teratosphaeria</taxon>
    </lineage>
</organism>
<accession>A0A9W7SSD1</accession>
<dbReference type="GO" id="GO:0005743">
    <property type="term" value="C:mitochondrial inner membrane"/>
    <property type="evidence" value="ECO:0007669"/>
    <property type="project" value="UniProtKB-SubCell"/>
</dbReference>
<evidence type="ECO:0000256" key="1">
    <source>
        <dbReference type="ARBA" id="ARBA00004273"/>
    </source>
</evidence>